<dbReference type="InterPro" id="IPR036388">
    <property type="entry name" value="WH-like_DNA-bd_sf"/>
</dbReference>
<feature type="domain" description="OmpR/PhoB-type" evidence="9">
    <location>
        <begin position="129"/>
        <end position="227"/>
    </location>
</feature>
<name>A0A7W9W877_ARMRO</name>
<sequence length="228" mass="24627">MSGVTTHEVNLAVIALSPESPLSWISSTLAERGGRQLLASDGLKAFELARTSGVDLVVLAEPLAVLAAQAVCTALREARVSVPILVLSDTTNAAALLTAGADVVLALESDSQVVLAQIDALMRRVAFEHRPLQVGELILDTQARRAERGGKLILLSGTEYTLLELLMRRAGRVVSREEILEHVWPGEVRASDNVLDVYVSYLRTKVDRDFGSSLIRTVRGRGYMIAAE</sequence>
<evidence type="ECO:0000256" key="4">
    <source>
        <dbReference type="ARBA" id="ARBA00023125"/>
    </source>
</evidence>
<dbReference type="InterPro" id="IPR039420">
    <property type="entry name" value="WalR-like"/>
</dbReference>
<dbReference type="InterPro" id="IPR001789">
    <property type="entry name" value="Sig_transdc_resp-reg_receiver"/>
</dbReference>
<organism evidence="10 11">
    <name type="scientific">Armatimonas rosea</name>
    <dbReference type="NCBI Taxonomy" id="685828"/>
    <lineage>
        <taxon>Bacteria</taxon>
        <taxon>Bacillati</taxon>
        <taxon>Armatimonadota</taxon>
        <taxon>Armatimonadia</taxon>
        <taxon>Armatimonadales</taxon>
        <taxon>Armatimonadaceae</taxon>
        <taxon>Armatimonas</taxon>
    </lineage>
</organism>
<dbReference type="Gene3D" id="1.10.10.10">
    <property type="entry name" value="Winged helix-like DNA-binding domain superfamily/Winged helix DNA-binding domain"/>
    <property type="match status" value="1"/>
</dbReference>
<evidence type="ECO:0000256" key="6">
    <source>
        <dbReference type="PROSITE-ProRule" id="PRU00169"/>
    </source>
</evidence>
<dbReference type="Proteomes" id="UP000520814">
    <property type="component" value="Unassembled WGS sequence"/>
</dbReference>
<protein>
    <submittedName>
        <fullName evidence="10">DNA-binding response OmpR family regulator</fullName>
    </submittedName>
</protein>
<evidence type="ECO:0000313" key="11">
    <source>
        <dbReference type="Proteomes" id="UP000520814"/>
    </source>
</evidence>
<keyword evidence="4 7" id="KW-0238">DNA-binding</keyword>
<comment type="caution">
    <text evidence="6">Lacks conserved residue(s) required for the propagation of feature annotation.</text>
</comment>
<dbReference type="GO" id="GO:0000976">
    <property type="term" value="F:transcription cis-regulatory region binding"/>
    <property type="evidence" value="ECO:0007669"/>
    <property type="project" value="TreeGrafter"/>
</dbReference>
<dbReference type="PROSITE" id="PS50110">
    <property type="entry name" value="RESPONSE_REGULATORY"/>
    <property type="match status" value="1"/>
</dbReference>
<evidence type="ECO:0000259" key="9">
    <source>
        <dbReference type="PROSITE" id="PS51755"/>
    </source>
</evidence>
<dbReference type="GO" id="GO:0032993">
    <property type="term" value="C:protein-DNA complex"/>
    <property type="evidence" value="ECO:0007669"/>
    <property type="project" value="TreeGrafter"/>
</dbReference>
<dbReference type="AlphaFoldDB" id="A0A7W9W877"/>
<proteinExistence type="predicted"/>
<dbReference type="Gene3D" id="3.40.50.2300">
    <property type="match status" value="1"/>
</dbReference>
<evidence type="ECO:0000256" key="5">
    <source>
        <dbReference type="ARBA" id="ARBA00023163"/>
    </source>
</evidence>
<dbReference type="Pfam" id="PF00486">
    <property type="entry name" value="Trans_reg_C"/>
    <property type="match status" value="1"/>
</dbReference>
<dbReference type="PANTHER" id="PTHR48111:SF22">
    <property type="entry name" value="REGULATOR OF RPOS"/>
    <property type="match status" value="1"/>
</dbReference>
<dbReference type="GO" id="GO:0000156">
    <property type="term" value="F:phosphorelay response regulator activity"/>
    <property type="evidence" value="ECO:0007669"/>
    <property type="project" value="TreeGrafter"/>
</dbReference>
<feature type="DNA-binding region" description="OmpR/PhoB-type" evidence="7">
    <location>
        <begin position="129"/>
        <end position="227"/>
    </location>
</feature>
<dbReference type="InterPro" id="IPR011006">
    <property type="entry name" value="CheY-like_superfamily"/>
</dbReference>
<keyword evidence="2" id="KW-0902">Two-component regulatory system</keyword>
<dbReference type="SMART" id="SM00862">
    <property type="entry name" value="Trans_reg_C"/>
    <property type="match status" value="1"/>
</dbReference>
<dbReference type="EMBL" id="JACHGW010000003">
    <property type="protein sequence ID" value="MBB6051855.1"/>
    <property type="molecule type" value="Genomic_DNA"/>
</dbReference>
<dbReference type="InterPro" id="IPR001867">
    <property type="entry name" value="OmpR/PhoB-type_DNA-bd"/>
</dbReference>
<dbReference type="RefSeq" id="WP_184199705.1">
    <property type="nucleotide sequence ID" value="NZ_JACHGW010000003.1"/>
</dbReference>
<keyword evidence="11" id="KW-1185">Reference proteome</keyword>
<dbReference type="SUPFAM" id="SSF46894">
    <property type="entry name" value="C-terminal effector domain of the bipartite response regulators"/>
    <property type="match status" value="1"/>
</dbReference>
<keyword evidence="1" id="KW-0597">Phosphoprotein</keyword>
<dbReference type="PANTHER" id="PTHR48111">
    <property type="entry name" value="REGULATOR OF RPOS"/>
    <property type="match status" value="1"/>
</dbReference>
<comment type="caution">
    <text evidence="10">The sequence shown here is derived from an EMBL/GenBank/DDBJ whole genome shotgun (WGS) entry which is preliminary data.</text>
</comment>
<reference evidence="10 11" key="1">
    <citation type="submission" date="2020-08" db="EMBL/GenBank/DDBJ databases">
        <title>Genomic Encyclopedia of Type Strains, Phase IV (KMG-IV): sequencing the most valuable type-strain genomes for metagenomic binning, comparative biology and taxonomic classification.</title>
        <authorList>
            <person name="Goeker M."/>
        </authorList>
    </citation>
    <scope>NUCLEOTIDE SEQUENCE [LARGE SCALE GENOMIC DNA]</scope>
    <source>
        <strain evidence="10 11">DSM 23562</strain>
    </source>
</reference>
<dbReference type="PROSITE" id="PS51755">
    <property type="entry name" value="OMPR_PHOB"/>
    <property type="match status" value="1"/>
</dbReference>
<accession>A0A7W9W877</accession>
<dbReference type="InterPro" id="IPR016032">
    <property type="entry name" value="Sig_transdc_resp-reg_C-effctor"/>
</dbReference>
<evidence type="ECO:0000256" key="2">
    <source>
        <dbReference type="ARBA" id="ARBA00023012"/>
    </source>
</evidence>
<dbReference type="FunFam" id="1.10.10.10:FF:000005">
    <property type="entry name" value="Two-component system response regulator"/>
    <property type="match status" value="1"/>
</dbReference>
<evidence type="ECO:0000256" key="7">
    <source>
        <dbReference type="PROSITE-ProRule" id="PRU01091"/>
    </source>
</evidence>
<evidence type="ECO:0000256" key="1">
    <source>
        <dbReference type="ARBA" id="ARBA00022553"/>
    </source>
</evidence>
<evidence type="ECO:0000256" key="3">
    <source>
        <dbReference type="ARBA" id="ARBA00023015"/>
    </source>
</evidence>
<dbReference type="CDD" id="cd00383">
    <property type="entry name" value="trans_reg_C"/>
    <property type="match status" value="1"/>
</dbReference>
<gene>
    <name evidence="10" type="ORF">HNQ39_003665</name>
</gene>
<keyword evidence="5" id="KW-0804">Transcription</keyword>
<dbReference type="SUPFAM" id="SSF52172">
    <property type="entry name" value="CheY-like"/>
    <property type="match status" value="1"/>
</dbReference>
<dbReference type="GO" id="GO:0005829">
    <property type="term" value="C:cytosol"/>
    <property type="evidence" value="ECO:0007669"/>
    <property type="project" value="TreeGrafter"/>
</dbReference>
<dbReference type="GO" id="GO:0006355">
    <property type="term" value="P:regulation of DNA-templated transcription"/>
    <property type="evidence" value="ECO:0007669"/>
    <property type="project" value="InterPro"/>
</dbReference>
<evidence type="ECO:0000313" key="10">
    <source>
        <dbReference type="EMBL" id="MBB6051855.1"/>
    </source>
</evidence>
<evidence type="ECO:0000259" key="8">
    <source>
        <dbReference type="PROSITE" id="PS50110"/>
    </source>
</evidence>
<keyword evidence="3" id="KW-0805">Transcription regulation</keyword>
<feature type="domain" description="Response regulatory" evidence="8">
    <location>
        <begin position="11"/>
        <end position="122"/>
    </location>
</feature>